<evidence type="ECO:0000259" key="8">
    <source>
        <dbReference type="PROSITE" id="PS50928"/>
    </source>
</evidence>
<dbReference type="Pfam" id="PF00528">
    <property type="entry name" value="BPD_transp_1"/>
    <property type="match status" value="1"/>
</dbReference>
<accession>A0A4Q5J7P0</accession>
<dbReference type="RefSeq" id="WP_129985928.1">
    <property type="nucleotide sequence ID" value="NZ_SDPU01000013.1"/>
</dbReference>
<feature type="transmembrane region" description="Helical" evidence="6">
    <location>
        <begin position="201"/>
        <end position="224"/>
    </location>
</feature>
<dbReference type="PANTHER" id="PTHR30177">
    <property type="entry name" value="GLYCINE BETAINE/L-PROLINE TRANSPORT SYSTEM PERMEASE PROTEIN PROW"/>
    <property type="match status" value="1"/>
</dbReference>
<keyword evidence="2 6" id="KW-0813">Transport</keyword>
<comment type="similarity">
    <text evidence="6">Belongs to the binding-protein-dependent transport system permease family.</text>
</comment>
<evidence type="ECO:0000256" key="6">
    <source>
        <dbReference type="RuleBase" id="RU363032"/>
    </source>
</evidence>
<dbReference type="Gene3D" id="1.10.3720.10">
    <property type="entry name" value="MetI-like"/>
    <property type="match status" value="1"/>
</dbReference>
<gene>
    <name evidence="9" type="ORF">ETU37_04955</name>
</gene>
<evidence type="ECO:0000256" key="7">
    <source>
        <dbReference type="SAM" id="MobiDB-lite"/>
    </source>
</evidence>
<protein>
    <submittedName>
        <fullName evidence="9">ABC transporter permease</fullName>
    </submittedName>
</protein>
<dbReference type="GO" id="GO:0005886">
    <property type="term" value="C:plasma membrane"/>
    <property type="evidence" value="ECO:0007669"/>
    <property type="project" value="UniProtKB-SubCell"/>
</dbReference>
<evidence type="ECO:0000313" key="9">
    <source>
        <dbReference type="EMBL" id="RYU13878.1"/>
    </source>
</evidence>
<dbReference type="GO" id="GO:0031460">
    <property type="term" value="P:glycine betaine transport"/>
    <property type="evidence" value="ECO:0007669"/>
    <property type="project" value="TreeGrafter"/>
</dbReference>
<comment type="subcellular location">
    <subcellularLocation>
        <location evidence="6">Cell membrane</location>
        <topology evidence="6">Multi-pass membrane protein</topology>
    </subcellularLocation>
    <subcellularLocation>
        <location evidence="1">Membrane</location>
        <topology evidence="1">Multi-pass membrane protein</topology>
    </subcellularLocation>
</comment>
<comment type="caution">
    <text evidence="9">The sequence shown here is derived from an EMBL/GenBank/DDBJ whole genome shotgun (WGS) entry which is preliminary data.</text>
</comment>
<dbReference type="GO" id="GO:0055085">
    <property type="term" value="P:transmembrane transport"/>
    <property type="evidence" value="ECO:0007669"/>
    <property type="project" value="InterPro"/>
</dbReference>
<dbReference type="SUPFAM" id="SSF161098">
    <property type="entry name" value="MetI-like"/>
    <property type="match status" value="1"/>
</dbReference>
<evidence type="ECO:0000313" key="10">
    <source>
        <dbReference type="Proteomes" id="UP000291189"/>
    </source>
</evidence>
<evidence type="ECO:0000256" key="2">
    <source>
        <dbReference type="ARBA" id="ARBA00022448"/>
    </source>
</evidence>
<keyword evidence="10" id="KW-1185">Reference proteome</keyword>
<dbReference type="PROSITE" id="PS50928">
    <property type="entry name" value="ABC_TM1"/>
    <property type="match status" value="1"/>
</dbReference>
<keyword evidence="5 6" id="KW-0472">Membrane</keyword>
<evidence type="ECO:0000256" key="5">
    <source>
        <dbReference type="ARBA" id="ARBA00023136"/>
    </source>
</evidence>
<dbReference type="PANTHER" id="PTHR30177:SF4">
    <property type="entry name" value="OSMOPROTECTANT IMPORT PERMEASE PROTEIN OSMW"/>
    <property type="match status" value="1"/>
</dbReference>
<feature type="transmembrane region" description="Helical" evidence="6">
    <location>
        <begin position="230"/>
        <end position="254"/>
    </location>
</feature>
<proteinExistence type="inferred from homology"/>
<evidence type="ECO:0000256" key="1">
    <source>
        <dbReference type="ARBA" id="ARBA00004141"/>
    </source>
</evidence>
<feature type="domain" description="ABC transmembrane type-1" evidence="8">
    <location>
        <begin position="73"/>
        <end position="254"/>
    </location>
</feature>
<dbReference type="OrthoDB" id="9801163at2"/>
<evidence type="ECO:0000256" key="4">
    <source>
        <dbReference type="ARBA" id="ARBA00022989"/>
    </source>
</evidence>
<dbReference type="AlphaFoldDB" id="A0A4Q5J7P0"/>
<dbReference type="InterPro" id="IPR000515">
    <property type="entry name" value="MetI-like"/>
</dbReference>
<keyword evidence="4 6" id="KW-1133">Transmembrane helix</keyword>
<feature type="region of interest" description="Disordered" evidence="7">
    <location>
        <begin position="1"/>
        <end position="21"/>
    </location>
</feature>
<feature type="transmembrane region" description="Helical" evidence="6">
    <location>
        <begin position="30"/>
        <end position="50"/>
    </location>
</feature>
<name>A0A4Q5J7P0_9ACTN</name>
<organism evidence="9 10">
    <name type="scientific">Nocardioides iriomotensis</name>
    <dbReference type="NCBI Taxonomy" id="715784"/>
    <lineage>
        <taxon>Bacteria</taxon>
        <taxon>Bacillati</taxon>
        <taxon>Actinomycetota</taxon>
        <taxon>Actinomycetes</taxon>
        <taxon>Propionibacteriales</taxon>
        <taxon>Nocardioidaceae</taxon>
        <taxon>Nocardioides</taxon>
    </lineage>
</organism>
<dbReference type="InterPro" id="IPR035906">
    <property type="entry name" value="MetI-like_sf"/>
</dbReference>
<reference evidence="9 10" key="1">
    <citation type="submission" date="2019-01" db="EMBL/GenBank/DDBJ databases">
        <title>Nocardioides guangzhouensis sp. nov., an actinobacterium isolated from soil.</title>
        <authorList>
            <person name="Fu Y."/>
            <person name="Cai Y."/>
            <person name="Lin Z."/>
            <person name="Chen P."/>
        </authorList>
    </citation>
    <scope>NUCLEOTIDE SEQUENCE [LARGE SCALE GENOMIC DNA]</scope>
    <source>
        <strain evidence="9 10">NBRC 105384</strain>
    </source>
</reference>
<feature type="transmembrane region" description="Helical" evidence="6">
    <location>
        <begin position="119"/>
        <end position="150"/>
    </location>
</feature>
<feature type="transmembrane region" description="Helical" evidence="6">
    <location>
        <begin position="79"/>
        <end position="98"/>
    </location>
</feature>
<dbReference type="EMBL" id="SDPU01000013">
    <property type="protein sequence ID" value="RYU13878.1"/>
    <property type="molecule type" value="Genomic_DNA"/>
</dbReference>
<dbReference type="CDD" id="cd06261">
    <property type="entry name" value="TM_PBP2"/>
    <property type="match status" value="1"/>
</dbReference>
<keyword evidence="3 6" id="KW-0812">Transmembrane</keyword>
<dbReference type="Proteomes" id="UP000291189">
    <property type="component" value="Unassembled WGS sequence"/>
</dbReference>
<dbReference type="InterPro" id="IPR051204">
    <property type="entry name" value="ABC_transp_perm/SBD"/>
</dbReference>
<evidence type="ECO:0000256" key="3">
    <source>
        <dbReference type="ARBA" id="ARBA00022692"/>
    </source>
</evidence>
<feature type="compositionally biased region" description="Basic and acidic residues" evidence="7">
    <location>
        <begin position="1"/>
        <end position="10"/>
    </location>
</feature>
<sequence>MTATVEEPRTTEPAAPAARRRRSRLSREQVILLTALPALVAITFALWAWWRASADLDSIESRQLAWGTLANLTWQHIKISLVTTAFVLVTAIPLGVLLTRGRFRRASPLVVGVANIGQAAPAIGLVVLFAIWLGFGFWTGVLAFTLYGVLPVLRNTIVGLQGVDPTLVEAGRGMGMSGAGVLFRIELPLAVPVIMAGARTALVLVVGVASFATFIDAGGLGALIQTGITLFRTSVLVSGGLLIALLALLVDWAGRVLETIARPKGL</sequence>